<name>A0A1H0F7U6_9HYPH</name>
<dbReference type="PANTHER" id="PTHR34977:SF1">
    <property type="entry name" value="UPF0337 PROTEIN YJBJ"/>
    <property type="match status" value="1"/>
</dbReference>
<evidence type="ECO:0000259" key="3">
    <source>
        <dbReference type="Pfam" id="PF05532"/>
    </source>
</evidence>
<dbReference type="PANTHER" id="PTHR34977">
    <property type="entry name" value="UPF0337 PROTEIN YJBJ"/>
    <property type="match status" value="1"/>
</dbReference>
<dbReference type="InterPro" id="IPR050423">
    <property type="entry name" value="UPF0337_stress_rsp"/>
</dbReference>
<dbReference type="AlphaFoldDB" id="A0A1H0F7U6"/>
<sequence>MDKDRIEGAKKQVVGSVKEALGKVTGNDRVEAEGTAEKTAGKIQGKAGEAKDAVRDAVKR</sequence>
<keyword evidence="5" id="KW-1185">Reference proteome</keyword>
<dbReference type="Proteomes" id="UP000198793">
    <property type="component" value="Unassembled WGS sequence"/>
</dbReference>
<evidence type="ECO:0000313" key="5">
    <source>
        <dbReference type="Proteomes" id="UP000198793"/>
    </source>
</evidence>
<dbReference type="SUPFAM" id="SSF69047">
    <property type="entry name" value="Hypothetical protein YjbJ"/>
    <property type="match status" value="1"/>
</dbReference>
<dbReference type="InterPro" id="IPR036629">
    <property type="entry name" value="YjbJ_sf"/>
</dbReference>
<feature type="region of interest" description="Disordered" evidence="2">
    <location>
        <begin position="28"/>
        <end position="60"/>
    </location>
</feature>
<proteinExistence type="inferred from homology"/>
<feature type="domain" description="CsbD-like" evidence="3">
    <location>
        <begin position="4"/>
        <end position="56"/>
    </location>
</feature>
<feature type="compositionally biased region" description="Basic and acidic residues" evidence="2">
    <location>
        <begin position="48"/>
        <end position="60"/>
    </location>
</feature>
<dbReference type="STRING" id="1166073.SAMN05192530_102398"/>
<dbReference type="InterPro" id="IPR008462">
    <property type="entry name" value="CsbD"/>
</dbReference>
<organism evidence="4 5">
    <name type="scientific">Aureimonas jatrophae</name>
    <dbReference type="NCBI Taxonomy" id="1166073"/>
    <lineage>
        <taxon>Bacteria</taxon>
        <taxon>Pseudomonadati</taxon>
        <taxon>Pseudomonadota</taxon>
        <taxon>Alphaproteobacteria</taxon>
        <taxon>Hyphomicrobiales</taxon>
        <taxon>Aurantimonadaceae</taxon>
        <taxon>Aureimonas</taxon>
    </lineage>
</organism>
<dbReference type="Pfam" id="PF05532">
    <property type="entry name" value="CsbD"/>
    <property type="match status" value="1"/>
</dbReference>
<reference evidence="4 5" key="1">
    <citation type="submission" date="2016-10" db="EMBL/GenBank/DDBJ databases">
        <authorList>
            <person name="de Groot N.N."/>
        </authorList>
    </citation>
    <scope>NUCLEOTIDE SEQUENCE [LARGE SCALE GENOMIC DNA]</scope>
    <source>
        <strain evidence="5">L7-484,KACC 16230,DSM 25025</strain>
    </source>
</reference>
<dbReference type="EMBL" id="FNIT01000002">
    <property type="protein sequence ID" value="SDN90693.1"/>
    <property type="molecule type" value="Genomic_DNA"/>
</dbReference>
<evidence type="ECO:0000256" key="1">
    <source>
        <dbReference type="ARBA" id="ARBA00009129"/>
    </source>
</evidence>
<dbReference type="RefSeq" id="WP_090671378.1">
    <property type="nucleotide sequence ID" value="NZ_FNIT01000002.1"/>
</dbReference>
<gene>
    <name evidence="4" type="ORF">SAMN05192530_102398</name>
</gene>
<evidence type="ECO:0000313" key="4">
    <source>
        <dbReference type="EMBL" id="SDN90693.1"/>
    </source>
</evidence>
<accession>A0A1H0F7U6</accession>
<comment type="similarity">
    <text evidence="1">Belongs to the UPF0337 (CsbD) family.</text>
</comment>
<dbReference type="Gene3D" id="1.10.1470.10">
    <property type="entry name" value="YjbJ"/>
    <property type="match status" value="1"/>
</dbReference>
<dbReference type="OrthoDB" id="9796058at2"/>
<feature type="compositionally biased region" description="Basic and acidic residues" evidence="2">
    <location>
        <begin position="28"/>
        <end position="40"/>
    </location>
</feature>
<evidence type="ECO:0000256" key="2">
    <source>
        <dbReference type="SAM" id="MobiDB-lite"/>
    </source>
</evidence>
<protein>
    <submittedName>
        <fullName evidence="4">Uncharacterized conserved protein YjbJ, UPF0337 family</fullName>
    </submittedName>
</protein>